<gene>
    <name evidence="2" type="ORF">RHSP_40342</name>
</gene>
<dbReference type="STRING" id="363754.RHSP_40342"/>
<dbReference type="AlphaFoldDB" id="N6U6I0"/>
<evidence type="ECO:0000313" key="2">
    <source>
        <dbReference type="EMBL" id="ENN88204.1"/>
    </source>
</evidence>
<protein>
    <recommendedName>
        <fullName evidence="4">DUF3830 family protein</fullName>
    </recommendedName>
</protein>
<evidence type="ECO:0000313" key="3">
    <source>
        <dbReference type="Proteomes" id="UP000012429"/>
    </source>
</evidence>
<organism evidence="2 3">
    <name type="scientific">Rhizobium freirei PRF 81</name>
    <dbReference type="NCBI Taxonomy" id="363754"/>
    <lineage>
        <taxon>Bacteria</taxon>
        <taxon>Pseudomonadati</taxon>
        <taxon>Pseudomonadota</taxon>
        <taxon>Alphaproteobacteria</taxon>
        <taxon>Hyphomicrobiales</taxon>
        <taxon>Rhizobiaceae</taxon>
        <taxon>Rhizobium/Agrobacterium group</taxon>
        <taxon>Rhizobium</taxon>
    </lineage>
</organism>
<evidence type="ECO:0000256" key="1">
    <source>
        <dbReference type="SAM" id="MobiDB-lite"/>
    </source>
</evidence>
<reference evidence="2 3" key="1">
    <citation type="journal article" date="2012" name="BMC Genomics">
        <title>Genomic basis of broad host range and environmental adaptability of Rhizobium tropici CIAT 899 and Rhizobium sp. PRF 81 which are used in inoculants for common bean (Phaseolus vulgaris L.).</title>
        <authorList>
            <person name="Ormeno-Orrillo E."/>
            <person name="Menna P."/>
            <person name="Almeida L.G."/>
            <person name="Ollero F.J."/>
            <person name="Nicolas M.F."/>
            <person name="Pains Rodrigues E."/>
            <person name="Shigueyoshi Nakatani A."/>
            <person name="Silva Batista J.S."/>
            <person name="Oliveira Chueire L.M."/>
            <person name="Souza R.C."/>
            <person name="Ribeiro Vasconcelos A.T."/>
            <person name="Megias M."/>
            <person name="Hungria M."/>
            <person name="Martinez-Romero E."/>
        </authorList>
    </citation>
    <scope>NUCLEOTIDE SEQUENCE [LARGE SCALE GENOMIC DNA]</scope>
    <source>
        <strain evidence="2 3">PRF 81</strain>
    </source>
</reference>
<comment type="caution">
    <text evidence="2">The sequence shown here is derived from an EMBL/GenBank/DDBJ whole genome shotgun (WGS) entry which is preliminary data.</text>
</comment>
<proteinExistence type="predicted"/>
<feature type="compositionally biased region" description="Basic and acidic residues" evidence="1">
    <location>
        <begin position="224"/>
        <end position="233"/>
    </location>
</feature>
<feature type="region of interest" description="Disordered" evidence="1">
    <location>
        <begin position="22"/>
        <end position="193"/>
    </location>
</feature>
<dbReference type="Pfam" id="PF12903">
    <property type="entry name" value="DUF3830"/>
    <property type="match status" value="1"/>
</dbReference>
<feature type="compositionally biased region" description="Basic and acidic residues" evidence="1">
    <location>
        <begin position="129"/>
        <end position="144"/>
    </location>
</feature>
<dbReference type="Gene3D" id="2.40.100.20">
    <property type="match status" value="1"/>
</dbReference>
<feature type="compositionally biased region" description="Basic and acidic residues" evidence="1">
    <location>
        <begin position="154"/>
        <end position="167"/>
    </location>
</feature>
<name>N6U6I0_9HYPH</name>
<feature type="region of interest" description="Disordered" evidence="1">
    <location>
        <begin position="218"/>
        <end position="263"/>
    </location>
</feature>
<evidence type="ECO:0008006" key="4">
    <source>
        <dbReference type="Google" id="ProtNLM"/>
    </source>
</evidence>
<dbReference type="PATRIC" id="fig|363754.4.peg.2005"/>
<dbReference type="InterPro" id="IPR024532">
    <property type="entry name" value="DUF3830"/>
</dbReference>
<dbReference type="Proteomes" id="UP000012429">
    <property type="component" value="Unassembled WGS sequence"/>
</dbReference>
<sequence length="429" mass="46741">MITLALITLISFNLLRKPKKGISNAKGHRREERSDCRTACARGSRNGSGPGLFRAAPRLDRRPVRAEPGADDPWPGRCADDQHHAGARGAGPADYRKGAGGPPQPIRSRAADYAGAHGRPFACPHPHRGRGDRACSHPHDVAPDRHHRGHAWRMGRDARTEAQEGRRPRSHAQPGLSFRDLPGLRLGRADPDDRKPVAAVRPLYPRRYLRFLGCRRGRHGPLSPHDRQGDRRAGCQGSPRCAGRRHQSAVRLPAQQTGSRSQGGYVRMSQLAVKISEPRSGLSVLAPLLDAKAPDNAAFLWSYLSEPHVVGGIHAMWTGPEISCPIPPAHLRDTSYASALPAENATLTPQPGDIVLSYVPPRMWGGNPDAIFDIGLFYGQGARLLFPIGWLAGSVVAQVRPEEREHFAAACGVIRRNGACDVTFERAEI</sequence>
<accession>N6U6I0</accession>
<keyword evidence="3" id="KW-1185">Reference proteome</keyword>
<dbReference type="EMBL" id="AQHN01000054">
    <property type="protein sequence ID" value="ENN88204.1"/>
    <property type="molecule type" value="Genomic_DNA"/>
</dbReference>